<dbReference type="Proteomes" id="UP000274046">
    <property type="component" value="Unassembled WGS sequence"/>
</dbReference>
<dbReference type="RefSeq" id="WP_123204110.1">
    <property type="nucleotide sequence ID" value="NZ_RBEE01000002.1"/>
</dbReference>
<accession>A0A3N0C2A9</accession>
<evidence type="ECO:0000256" key="2">
    <source>
        <dbReference type="SAM" id="Phobius"/>
    </source>
</evidence>
<feature type="compositionally biased region" description="Basic and acidic residues" evidence="1">
    <location>
        <begin position="415"/>
        <end position="426"/>
    </location>
</feature>
<feature type="domain" description="Peptidase M56" evidence="3">
    <location>
        <begin position="148"/>
        <end position="246"/>
    </location>
</feature>
<name>A0A3N0C2A9_9SPHI</name>
<dbReference type="InterPro" id="IPR008756">
    <property type="entry name" value="Peptidase_M56"/>
</dbReference>
<feature type="transmembrane region" description="Helical" evidence="2">
    <location>
        <begin position="78"/>
        <end position="102"/>
    </location>
</feature>
<feature type="transmembrane region" description="Helical" evidence="2">
    <location>
        <begin position="37"/>
        <end position="58"/>
    </location>
</feature>
<dbReference type="OrthoDB" id="649093at2"/>
<dbReference type="AlphaFoldDB" id="A0A3N0C2A9"/>
<keyword evidence="2" id="KW-0812">Transmembrane</keyword>
<organism evidence="4 5">
    <name type="scientific">Pedobacter jejuensis</name>
    <dbReference type="NCBI Taxonomy" id="1268550"/>
    <lineage>
        <taxon>Bacteria</taxon>
        <taxon>Pseudomonadati</taxon>
        <taxon>Bacteroidota</taxon>
        <taxon>Sphingobacteriia</taxon>
        <taxon>Sphingobacteriales</taxon>
        <taxon>Sphingobacteriaceae</taxon>
        <taxon>Pedobacter</taxon>
    </lineage>
</organism>
<dbReference type="Pfam" id="PF05569">
    <property type="entry name" value="Peptidase_M56"/>
    <property type="match status" value="1"/>
</dbReference>
<reference evidence="4 5" key="1">
    <citation type="submission" date="2018-10" db="EMBL/GenBank/DDBJ databases">
        <title>Genome sequencing of Pedobacter jejuensis TNB23.</title>
        <authorList>
            <person name="Cho Y.-J."/>
            <person name="Cho A."/>
            <person name="Kim O.-S."/>
        </authorList>
    </citation>
    <scope>NUCLEOTIDE SEQUENCE [LARGE SCALE GENOMIC DNA]</scope>
    <source>
        <strain evidence="4 5">TNB23</strain>
    </source>
</reference>
<proteinExistence type="predicted"/>
<dbReference type="CDD" id="cd07341">
    <property type="entry name" value="M56_BlaR1_MecR1_like"/>
    <property type="match status" value="1"/>
</dbReference>
<dbReference type="PANTHER" id="PTHR34978:SF3">
    <property type="entry name" value="SLR0241 PROTEIN"/>
    <property type="match status" value="1"/>
</dbReference>
<evidence type="ECO:0000256" key="1">
    <source>
        <dbReference type="SAM" id="MobiDB-lite"/>
    </source>
</evidence>
<dbReference type="InterPro" id="IPR052173">
    <property type="entry name" value="Beta-lactam_resp_regulator"/>
</dbReference>
<keyword evidence="2" id="KW-0472">Membrane</keyword>
<keyword evidence="5" id="KW-1185">Reference proteome</keyword>
<evidence type="ECO:0000259" key="3">
    <source>
        <dbReference type="Pfam" id="PF05569"/>
    </source>
</evidence>
<comment type="caution">
    <text evidence="4">The sequence shown here is derived from an EMBL/GenBank/DDBJ whole genome shotgun (WGS) entry which is preliminary data.</text>
</comment>
<feature type="transmembrane region" description="Helical" evidence="2">
    <location>
        <begin position="6"/>
        <end position="25"/>
    </location>
</feature>
<keyword evidence="2" id="KW-1133">Transmembrane helix</keyword>
<protein>
    <submittedName>
        <fullName evidence="4">M56 family metallopeptidase</fullName>
    </submittedName>
</protein>
<evidence type="ECO:0000313" key="4">
    <source>
        <dbReference type="EMBL" id="RNL56599.1"/>
    </source>
</evidence>
<dbReference type="PANTHER" id="PTHR34978">
    <property type="entry name" value="POSSIBLE SENSOR-TRANSDUCER PROTEIN BLAR"/>
    <property type="match status" value="1"/>
</dbReference>
<feature type="transmembrane region" description="Helical" evidence="2">
    <location>
        <begin position="259"/>
        <end position="277"/>
    </location>
</feature>
<gene>
    <name evidence="4" type="ORF">D7004_01535</name>
</gene>
<feature type="region of interest" description="Disordered" evidence="1">
    <location>
        <begin position="393"/>
        <end position="436"/>
    </location>
</feature>
<dbReference type="EMBL" id="RBEE01000002">
    <property type="protein sequence ID" value="RNL56599.1"/>
    <property type="molecule type" value="Genomic_DNA"/>
</dbReference>
<evidence type="ECO:0000313" key="5">
    <source>
        <dbReference type="Proteomes" id="UP000274046"/>
    </source>
</evidence>
<sequence length="436" mass="49595">MMSWLSYLLEANLYLIIFYGFYRLFLQKETFYTLNRCYLLLSSVLAFFIPLLQLGFLSKDNLTQAVPVYQEVVGDSSIYTIENFLLSAYLFIVMIFMVKLFWGFRHIFRLLKEPNRTSEQGITIIALDNTSTAFSFFNLLFIDPKLAKRETIINHELAHIRQKHSLDVLFFELITCICWFNPIAHLLKNDIKLVHEYLADEETTNKGIEKYEYAVFLIQNSCGNRETQLTNQIFNSSILKNRINMLNQKKSAKWARLKLLLALPIAGGMLCASTMAFTKDYGTIDLYPKKNKSKIVSIQDTAKRKKAVEVIIIQEPTVSSKRVKGVKLAPPPPPPAAPTTAKKVKEIQLAPPPPPRATEIPLTKKEKGVRIAPPPPPVEPKSKDITVVNIKSSHTKADKQVLDIQIAPPPPPVEPKTRKQFDKDDVIYGDPIEGTK</sequence>